<name>A0ABN7V9B9_GIGMA</name>
<organism evidence="1 2">
    <name type="scientific">Gigaspora margarita</name>
    <dbReference type="NCBI Taxonomy" id="4874"/>
    <lineage>
        <taxon>Eukaryota</taxon>
        <taxon>Fungi</taxon>
        <taxon>Fungi incertae sedis</taxon>
        <taxon>Mucoromycota</taxon>
        <taxon>Glomeromycotina</taxon>
        <taxon>Glomeromycetes</taxon>
        <taxon>Diversisporales</taxon>
        <taxon>Gigasporaceae</taxon>
        <taxon>Gigaspora</taxon>
    </lineage>
</organism>
<dbReference type="Gene3D" id="1.10.510.10">
    <property type="entry name" value="Transferase(Phosphotransferase) domain 1"/>
    <property type="match status" value="1"/>
</dbReference>
<reference evidence="1 2" key="1">
    <citation type="submission" date="2021-06" db="EMBL/GenBank/DDBJ databases">
        <authorList>
            <person name="Kallberg Y."/>
            <person name="Tangrot J."/>
            <person name="Rosling A."/>
        </authorList>
    </citation>
    <scope>NUCLEOTIDE SEQUENCE [LARGE SCALE GENOMIC DNA]</scope>
    <source>
        <strain evidence="1 2">120-4 pot B 10/14</strain>
    </source>
</reference>
<evidence type="ECO:0000313" key="2">
    <source>
        <dbReference type="Proteomes" id="UP000789901"/>
    </source>
</evidence>
<dbReference type="SUPFAM" id="SSF56112">
    <property type="entry name" value="Protein kinase-like (PK-like)"/>
    <property type="match status" value="1"/>
</dbReference>
<proteinExistence type="predicted"/>
<sequence length="336" mass="38995">MPFQLLSEFKENFCNWTNGNGKIDDFIKDTQKNAQESEFGELYTANWKDGPKNTWDSKEKKFLPKSHLLKVALVCIGKDPDLLLAKFLVSLEAVTGNFMIVTETQEWDLRRYMSHHFVSITLQKRITILHTIACTLESKKNRNETETVKPNVVICLKELGLVLYGKEVNNINISIPNCYFDLMQKCCNKNLNERPTILELAEQLKKWVVDGQNKKQFEKAEKKRVEQLKASGKDPNEKIKNPVKVHSQAIYSSRLIKFPKTSKTKYEEETKDNINIYVIDNSFFNKKTTPAEVSKDIVIVENDEDTKKQVEVSIPEDRYETNKLKVYLNEIIKFSN</sequence>
<accession>A0ABN7V9B9</accession>
<keyword evidence="2" id="KW-1185">Reference proteome</keyword>
<dbReference type="EMBL" id="CAJVQB010011319">
    <property type="protein sequence ID" value="CAG8746796.1"/>
    <property type="molecule type" value="Genomic_DNA"/>
</dbReference>
<comment type="caution">
    <text evidence="1">The sequence shown here is derived from an EMBL/GenBank/DDBJ whole genome shotgun (WGS) entry which is preliminary data.</text>
</comment>
<evidence type="ECO:0000313" key="1">
    <source>
        <dbReference type="EMBL" id="CAG8746796.1"/>
    </source>
</evidence>
<protein>
    <submittedName>
        <fullName evidence="1">23667_t:CDS:1</fullName>
    </submittedName>
</protein>
<gene>
    <name evidence="1" type="ORF">GMARGA_LOCUS15969</name>
</gene>
<dbReference type="Proteomes" id="UP000789901">
    <property type="component" value="Unassembled WGS sequence"/>
</dbReference>
<dbReference type="InterPro" id="IPR011009">
    <property type="entry name" value="Kinase-like_dom_sf"/>
</dbReference>